<keyword evidence="3 5" id="KW-1133">Transmembrane helix</keyword>
<feature type="domain" description="EamA" evidence="6">
    <location>
        <begin position="6"/>
        <end position="140"/>
    </location>
</feature>
<comment type="caution">
    <text evidence="7">The sequence shown here is derived from an EMBL/GenBank/DDBJ whole genome shotgun (WGS) entry which is preliminary data.</text>
</comment>
<evidence type="ECO:0000256" key="2">
    <source>
        <dbReference type="ARBA" id="ARBA00022692"/>
    </source>
</evidence>
<dbReference type="EMBL" id="JBHSFA010000011">
    <property type="protein sequence ID" value="MFC4544461.1"/>
    <property type="molecule type" value="Genomic_DNA"/>
</dbReference>
<evidence type="ECO:0000256" key="5">
    <source>
        <dbReference type="SAM" id="Phobius"/>
    </source>
</evidence>
<feature type="transmembrane region" description="Helical" evidence="5">
    <location>
        <begin position="7"/>
        <end position="27"/>
    </location>
</feature>
<reference evidence="7 8" key="1">
    <citation type="journal article" date="2019" name="Int. J. Syst. Evol. Microbiol.">
        <title>The Global Catalogue of Microorganisms (GCM) 10K type strain sequencing project: providing services to taxonomists for standard genome sequencing and annotation.</title>
        <authorList>
            <consortium name="The Broad Institute Genomics Platform"/>
            <consortium name="The Broad Institute Genome Sequencing Center for Infectious Disease"/>
            <person name="Wu L."/>
            <person name="Ma J."/>
        </authorList>
    </citation>
    <scope>NUCLEOTIDE SEQUENCE [LARGE SCALE GENOMIC DNA]</scope>
    <source>
        <strain evidence="7 8">WLHS5</strain>
    </source>
</reference>
<feature type="transmembrane region" description="Helical" evidence="5">
    <location>
        <begin position="68"/>
        <end position="89"/>
    </location>
</feature>
<feature type="transmembrane region" description="Helical" evidence="5">
    <location>
        <begin position="211"/>
        <end position="234"/>
    </location>
</feature>
<dbReference type="RefSeq" id="WP_250141194.1">
    <property type="nucleotide sequence ID" value="NZ_JALIQP010000003.1"/>
</dbReference>
<dbReference type="Pfam" id="PF00892">
    <property type="entry name" value="EamA"/>
    <property type="match status" value="2"/>
</dbReference>
<sequence length="289" mass="29065">MDEEATGIAYVLVAATGFGTVGIFGTIASDVGLSIPTVLGFRFATATLVLWALLALRGRASLLRGRTLGWAVLLGVCGYGAMSGFYFWALEYMTAGLVAIVLYTFPAFVVGATLVTNPGRISRSLVVALALALGGVVLIVGADPAGADPRGVLIMLGSALAYAGYVMGSERVLESADPEVLTAYVLPAAGTVFGLYGIATGAVTLPAATATTAWGVLLGLGVVGTVGPILALYAGLRRIGASRASVVSTAEPAVAVVLGAVVLAEPITASTVAGGALVLTGVIWIHRRG</sequence>
<evidence type="ECO:0000256" key="4">
    <source>
        <dbReference type="ARBA" id="ARBA00023136"/>
    </source>
</evidence>
<keyword evidence="8" id="KW-1185">Reference proteome</keyword>
<accession>A0ABD5PV17</accession>
<evidence type="ECO:0000256" key="1">
    <source>
        <dbReference type="ARBA" id="ARBA00004141"/>
    </source>
</evidence>
<dbReference type="InterPro" id="IPR050638">
    <property type="entry name" value="AA-Vitamin_Transporters"/>
</dbReference>
<feature type="transmembrane region" description="Helical" evidence="5">
    <location>
        <begin position="151"/>
        <end position="168"/>
    </location>
</feature>
<dbReference type="PANTHER" id="PTHR32322">
    <property type="entry name" value="INNER MEMBRANE TRANSPORTER"/>
    <property type="match status" value="1"/>
</dbReference>
<dbReference type="PANTHER" id="PTHR32322:SF2">
    <property type="entry name" value="EAMA DOMAIN-CONTAINING PROTEIN"/>
    <property type="match status" value="1"/>
</dbReference>
<dbReference type="AlphaFoldDB" id="A0ABD5PV17"/>
<keyword evidence="2 5" id="KW-0812">Transmembrane</keyword>
<dbReference type="Gene3D" id="1.10.3730.20">
    <property type="match status" value="1"/>
</dbReference>
<name>A0ABD5PV17_9EURY</name>
<feature type="transmembrane region" description="Helical" evidence="5">
    <location>
        <begin position="33"/>
        <end position="56"/>
    </location>
</feature>
<proteinExistence type="predicted"/>
<evidence type="ECO:0000259" key="6">
    <source>
        <dbReference type="Pfam" id="PF00892"/>
    </source>
</evidence>
<dbReference type="SUPFAM" id="SSF103481">
    <property type="entry name" value="Multidrug resistance efflux transporter EmrE"/>
    <property type="match status" value="2"/>
</dbReference>
<evidence type="ECO:0000256" key="3">
    <source>
        <dbReference type="ARBA" id="ARBA00022989"/>
    </source>
</evidence>
<dbReference type="GO" id="GO:0016020">
    <property type="term" value="C:membrane"/>
    <property type="evidence" value="ECO:0007669"/>
    <property type="project" value="UniProtKB-SubCell"/>
</dbReference>
<feature type="transmembrane region" description="Helical" evidence="5">
    <location>
        <begin position="180"/>
        <end position="199"/>
    </location>
</feature>
<dbReference type="InterPro" id="IPR037185">
    <property type="entry name" value="EmrE-like"/>
</dbReference>
<feature type="transmembrane region" description="Helical" evidence="5">
    <location>
        <begin position="269"/>
        <end position="286"/>
    </location>
</feature>
<dbReference type="InterPro" id="IPR000620">
    <property type="entry name" value="EamA_dom"/>
</dbReference>
<feature type="transmembrane region" description="Helical" evidence="5">
    <location>
        <begin position="126"/>
        <end position="145"/>
    </location>
</feature>
<evidence type="ECO:0000313" key="7">
    <source>
        <dbReference type="EMBL" id="MFC4544461.1"/>
    </source>
</evidence>
<feature type="transmembrane region" description="Helical" evidence="5">
    <location>
        <begin position="246"/>
        <end position="263"/>
    </location>
</feature>
<organism evidence="7 8">
    <name type="scientific">Halosolutus amylolyticus</name>
    <dbReference type="NCBI Taxonomy" id="2932267"/>
    <lineage>
        <taxon>Archaea</taxon>
        <taxon>Methanobacteriati</taxon>
        <taxon>Methanobacteriota</taxon>
        <taxon>Stenosarchaea group</taxon>
        <taxon>Halobacteria</taxon>
        <taxon>Halobacteriales</taxon>
        <taxon>Natrialbaceae</taxon>
        <taxon>Halosolutus</taxon>
    </lineage>
</organism>
<evidence type="ECO:0000313" key="8">
    <source>
        <dbReference type="Proteomes" id="UP001595898"/>
    </source>
</evidence>
<dbReference type="Proteomes" id="UP001595898">
    <property type="component" value="Unassembled WGS sequence"/>
</dbReference>
<comment type="subcellular location">
    <subcellularLocation>
        <location evidence="1">Membrane</location>
        <topology evidence="1">Multi-pass membrane protein</topology>
    </subcellularLocation>
</comment>
<protein>
    <submittedName>
        <fullName evidence="7">DMT family transporter</fullName>
    </submittedName>
</protein>
<keyword evidence="4 5" id="KW-0472">Membrane</keyword>
<feature type="transmembrane region" description="Helical" evidence="5">
    <location>
        <begin position="95"/>
        <end position="114"/>
    </location>
</feature>
<feature type="domain" description="EamA" evidence="6">
    <location>
        <begin position="150"/>
        <end position="285"/>
    </location>
</feature>
<gene>
    <name evidence="7" type="ORF">ACFO5R_21250</name>
</gene>